<dbReference type="Proteomes" id="UP000754495">
    <property type="component" value="Unassembled WGS sequence"/>
</dbReference>
<sequence length="189" mass="20471">MALDQTTHDLPCGRSLEEVWDTLGAVEAGFVTDHDLTCPHCSTARGSLLALRDATRELAAEEAEPSRDLTEKIMAAVRSDVRRYGRMVPLPAAGPGRLEVSSAAVAAVLRFAADGMDGIRGRRCRVTRTGVDADGRTLIEAELTVAAAYRVELDEVLDRLRERVSAACASGIGVRLVRLDLTVEDVYHR</sequence>
<proteinExistence type="predicted"/>
<gene>
    <name evidence="1" type="ORF">FHX46_002911</name>
</gene>
<reference evidence="1 2" key="1">
    <citation type="submission" date="2020-03" db="EMBL/GenBank/DDBJ databases">
        <title>Sequencing the genomes of 1000 actinobacteria strains.</title>
        <authorList>
            <person name="Klenk H.-P."/>
        </authorList>
    </citation>
    <scope>NUCLEOTIDE SEQUENCE [LARGE SCALE GENOMIC DNA]</scope>
    <source>
        <strain evidence="1 2">DSM 45668</strain>
    </source>
</reference>
<keyword evidence="2" id="KW-1185">Reference proteome</keyword>
<evidence type="ECO:0000313" key="1">
    <source>
        <dbReference type="EMBL" id="NIH80381.1"/>
    </source>
</evidence>
<name>A0ABX0STV1_9PSEU</name>
<protein>
    <submittedName>
        <fullName evidence="1">Alkaline shock family protein YloU</fullName>
    </submittedName>
</protein>
<organism evidence="1 2">
    <name type="scientific">Amycolatopsis viridis</name>
    <dbReference type="NCBI Taxonomy" id="185678"/>
    <lineage>
        <taxon>Bacteria</taxon>
        <taxon>Bacillati</taxon>
        <taxon>Actinomycetota</taxon>
        <taxon>Actinomycetes</taxon>
        <taxon>Pseudonocardiales</taxon>
        <taxon>Pseudonocardiaceae</taxon>
        <taxon>Amycolatopsis</taxon>
    </lineage>
</organism>
<accession>A0ABX0STV1</accession>
<dbReference type="EMBL" id="JAANOU010000001">
    <property type="protein sequence ID" value="NIH80381.1"/>
    <property type="molecule type" value="Genomic_DNA"/>
</dbReference>
<evidence type="ECO:0000313" key="2">
    <source>
        <dbReference type="Proteomes" id="UP000754495"/>
    </source>
</evidence>
<comment type="caution">
    <text evidence="1">The sequence shown here is derived from an EMBL/GenBank/DDBJ whole genome shotgun (WGS) entry which is preliminary data.</text>
</comment>
<dbReference type="RefSeq" id="WP_167114519.1">
    <property type="nucleotide sequence ID" value="NZ_JAANOU010000001.1"/>
</dbReference>